<dbReference type="KEGG" id="cfon:HZU75_00780"/>
<dbReference type="Pfam" id="PF07963">
    <property type="entry name" value="N_methyl"/>
    <property type="match status" value="1"/>
</dbReference>
<keyword evidence="1" id="KW-1133">Transmembrane helix</keyword>
<organism evidence="2 3">
    <name type="scientific">Chitinibacter fontanus</name>
    <dbReference type="NCBI Taxonomy" id="1737446"/>
    <lineage>
        <taxon>Bacteria</taxon>
        <taxon>Pseudomonadati</taxon>
        <taxon>Pseudomonadota</taxon>
        <taxon>Betaproteobacteria</taxon>
        <taxon>Neisseriales</taxon>
        <taxon>Chitinibacteraceae</taxon>
        <taxon>Chitinibacter</taxon>
    </lineage>
</organism>
<protein>
    <submittedName>
        <fullName evidence="2">Prepilin-type N-terminal cleavage/methylation domain-containing protein</fullName>
    </submittedName>
</protein>
<feature type="transmembrane region" description="Helical" evidence="1">
    <location>
        <begin position="12"/>
        <end position="32"/>
    </location>
</feature>
<name>A0A7D5ZCV7_9NEIS</name>
<sequence length="208" mass="21487">MRQLKSMAGFSLLEVLISVVILSVGLLALAGFNGNLYKSVRYSNDRAKAMASAQVLIDKARSEDLSALTSGTDPGSCADSTPHRTWTVSSVGTLSNAKNLAIYVCWTDANSTKQEMSIATQVGVTSVAAAATPAPTAGSTPAPTAASCTTPAYVAGTAYSNGAKAKYLGRHYSCKVSGWCSSGAAAAWYAPGQGTNWQDAWTDLGECV</sequence>
<accession>A0A7D5ZCV7</accession>
<evidence type="ECO:0000313" key="3">
    <source>
        <dbReference type="Proteomes" id="UP000510822"/>
    </source>
</evidence>
<evidence type="ECO:0000313" key="2">
    <source>
        <dbReference type="EMBL" id="QLI80188.1"/>
    </source>
</evidence>
<dbReference type="AlphaFoldDB" id="A0A7D5ZCV7"/>
<reference evidence="2 3" key="1">
    <citation type="journal article" date="2016" name="Int. J. Syst. Evol. Microbiol.">
        <title>Chitinibacter fontanus sp. nov., isolated from a spring.</title>
        <authorList>
            <person name="Sheu S.Y."/>
            <person name="Li Y.S."/>
            <person name="Young C.C."/>
            <person name="Chen W.M."/>
        </authorList>
    </citation>
    <scope>NUCLEOTIDE SEQUENCE [LARGE SCALE GENOMIC DNA]</scope>
    <source>
        <strain evidence="2 3">STM-7</strain>
    </source>
</reference>
<dbReference type="EMBL" id="CP058952">
    <property type="protein sequence ID" value="QLI80188.1"/>
    <property type="molecule type" value="Genomic_DNA"/>
</dbReference>
<keyword evidence="3" id="KW-1185">Reference proteome</keyword>
<proteinExistence type="predicted"/>
<gene>
    <name evidence="2" type="ORF">HZU75_00780</name>
</gene>
<dbReference type="NCBIfam" id="TIGR02532">
    <property type="entry name" value="IV_pilin_GFxxxE"/>
    <property type="match status" value="1"/>
</dbReference>
<keyword evidence="1" id="KW-0812">Transmembrane</keyword>
<dbReference type="Proteomes" id="UP000510822">
    <property type="component" value="Chromosome"/>
</dbReference>
<dbReference type="RefSeq" id="WP_180307333.1">
    <property type="nucleotide sequence ID" value="NZ_CP058952.1"/>
</dbReference>
<dbReference type="PROSITE" id="PS00409">
    <property type="entry name" value="PROKAR_NTER_METHYL"/>
    <property type="match status" value="1"/>
</dbReference>
<keyword evidence="1" id="KW-0472">Membrane</keyword>
<evidence type="ECO:0000256" key="1">
    <source>
        <dbReference type="SAM" id="Phobius"/>
    </source>
</evidence>
<dbReference type="InterPro" id="IPR012902">
    <property type="entry name" value="N_methyl_site"/>
</dbReference>
<dbReference type="Gene3D" id="2.10.10.20">
    <property type="entry name" value="Carbohydrate-binding module superfamily 5/12"/>
    <property type="match status" value="1"/>
</dbReference>